<dbReference type="InterPro" id="IPR022930">
    <property type="entry name" value="UPF0316"/>
</dbReference>
<proteinExistence type="inferred from homology"/>
<dbReference type="KEGG" id="sulj:SJPD1_1912"/>
<dbReference type="HAMAP" id="MF_01515">
    <property type="entry name" value="UPF0316"/>
    <property type="match status" value="1"/>
</dbReference>
<evidence type="ECO:0000259" key="7">
    <source>
        <dbReference type="Pfam" id="PF10035"/>
    </source>
</evidence>
<feature type="transmembrane region" description="Helical" evidence="6">
    <location>
        <begin position="43"/>
        <end position="61"/>
    </location>
</feature>
<evidence type="ECO:0000313" key="10">
    <source>
        <dbReference type="Proteomes" id="UP000217349"/>
    </source>
</evidence>
<evidence type="ECO:0000313" key="9">
    <source>
        <dbReference type="EMBL" id="ATB70017.1"/>
    </source>
</evidence>
<keyword evidence="5 6" id="KW-0472">Membrane</keyword>
<evidence type="ECO:0000256" key="2">
    <source>
        <dbReference type="ARBA" id="ARBA00022475"/>
    </source>
</evidence>
<protein>
    <recommendedName>
        <fullName evidence="6">UPF0316 protein SJPD1_1912</fullName>
    </recommendedName>
</protein>
<evidence type="ECO:0000256" key="3">
    <source>
        <dbReference type="ARBA" id="ARBA00022692"/>
    </source>
</evidence>
<dbReference type="InterPro" id="IPR044035">
    <property type="entry name" value="DUF5698"/>
</dbReference>
<dbReference type="PANTHER" id="PTHR40060:SF1">
    <property type="entry name" value="UPF0316 PROTEIN YEBE"/>
    <property type="match status" value="1"/>
</dbReference>
<sequence>MSEIFHQEWFALYGIPVLIALARICDVSIGTLRIIFVSKGLRLWAPILGFFEVTIWLLAISKVMENLTNPINYIAYALGFSLGNYIGMFIENRLALGMVVVRIITKRDSHALVTILRDLGYSVTVVDAEGNMGAVNIIFTLIKRSSIKVITPLILHYNPQAVYSIEDVRHASDPNFPTVLTRRSRFSQFMRSMRK</sequence>
<evidence type="ECO:0000259" key="8">
    <source>
        <dbReference type="Pfam" id="PF18955"/>
    </source>
</evidence>
<dbReference type="NCBIfam" id="NF003191">
    <property type="entry name" value="PRK04164.1-2"/>
    <property type="match status" value="1"/>
</dbReference>
<keyword evidence="4 6" id="KW-1133">Transmembrane helix</keyword>
<feature type="transmembrane region" description="Helical" evidence="6">
    <location>
        <begin position="12"/>
        <end position="36"/>
    </location>
</feature>
<organism evidence="9 10">
    <name type="scientific">Sulfurospirillum diekertiae</name>
    <dbReference type="NCBI Taxonomy" id="1854492"/>
    <lineage>
        <taxon>Bacteria</taxon>
        <taxon>Pseudomonadati</taxon>
        <taxon>Campylobacterota</taxon>
        <taxon>Epsilonproteobacteria</taxon>
        <taxon>Campylobacterales</taxon>
        <taxon>Sulfurospirillaceae</taxon>
        <taxon>Sulfurospirillum</taxon>
    </lineage>
</organism>
<dbReference type="RefSeq" id="WP_096046952.1">
    <property type="nucleotide sequence ID" value="NZ_CP023275.1"/>
</dbReference>
<dbReference type="Pfam" id="PF10035">
    <property type="entry name" value="DUF2179"/>
    <property type="match status" value="1"/>
</dbReference>
<gene>
    <name evidence="9" type="ORF">SJPD1_1912</name>
</gene>
<accession>A0A290HF08</accession>
<dbReference type="Proteomes" id="UP000217349">
    <property type="component" value="Chromosome"/>
</dbReference>
<dbReference type="PANTHER" id="PTHR40060">
    <property type="entry name" value="UPF0316 PROTEIN YEBE"/>
    <property type="match status" value="1"/>
</dbReference>
<keyword evidence="3 6" id="KW-0812">Transmembrane</keyword>
<evidence type="ECO:0000256" key="5">
    <source>
        <dbReference type="ARBA" id="ARBA00023136"/>
    </source>
</evidence>
<dbReference type="OrthoDB" id="48231at2"/>
<evidence type="ECO:0000256" key="1">
    <source>
        <dbReference type="ARBA" id="ARBA00004651"/>
    </source>
</evidence>
<name>A0A290HF08_9BACT</name>
<dbReference type="Pfam" id="PF18955">
    <property type="entry name" value="DUF5698"/>
    <property type="match status" value="1"/>
</dbReference>
<dbReference type="GO" id="GO:0005886">
    <property type="term" value="C:plasma membrane"/>
    <property type="evidence" value="ECO:0007669"/>
    <property type="project" value="UniProtKB-SubCell"/>
</dbReference>
<dbReference type="InterPro" id="IPR019264">
    <property type="entry name" value="DUF2179"/>
</dbReference>
<dbReference type="EMBL" id="CP023275">
    <property type="protein sequence ID" value="ATB70017.1"/>
    <property type="molecule type" value="Genomic_DNA"/>
</dbReference>
<comment type="similarity">
    <text evidence="6">Belongs to the UPF0316 family.</text>
</comment>
<dbReference type="CDD" id="cd16381">
    <property type="entry name" value="YitT_C_like_1"/>
    <property type="match status" value="1"/>
</dbReference>
<keyword evidence="2 6" id="KW-1003">Cell membrane</keyword>
<comment type="subcellular location">
    <subcellularLocation>
        <location evidence="1 6">Cell membrane</location>
        <topology evidence="1 6">Multi-pass membrane protein</topology>
    </subcellularLocation>
</comment>
<evidence type="ECO:0000256" key="4">
    <source>
        <dbReference type="ARBA" id="ARBA00022989"/>
    </source>
</evidence>
<reference evidence="10" key="1">
    <citation type="submission" date="2017-09" db="EMBL/GenBank/DDBJ databases">
        <title>The complete genome of Sulfurospirillum sp. JPD-1.</title>
        <authorList>
            <person name="Goris T."/>
        </authorList>
    </citation>
    <scope>NUCLEOTIDE SEQUENCE [LARGE SCALE GENOMIC DNA]</scope>
    <source>
        <strain evidence="10">JPD-1</strain>
    </source>
</reference>
<evidence type="ECO:0000256" key="6">
    <source>
        <dbReference type="HAMAP-Rule" id="MF_01515"/>
    </source>
</evidence>
<feature type="domain" description="DUF5698" evidence="8">
    <location>
        <begin position="31"/>
        <end position="88"/>
    </location>
</feature>
<dbReference type="AlphaFoldDB" id="A0A290HF08"/>
<feature type="domain" description="DUF2179" evidence="7">
    <location>
        <begin position="122"/>
        <end position="171"/>
    </location>
</feature>
<feature type="transmembrane region" description="Helical" evidence="6">
    <location>
        <begin position="73"/>
        <end position="90"/>
    </location>
</feature>